<evidence type="ECO:0000259" key="2">
    <source>
        <dbReference type="Pfam" id="PF00534"/>
    </source>
</evidence>
<feature type="domain" description="Glycosyltransferase subfamily 4-like N-terminal" evidence="3">
    <location>
        <begin position="107"/>
        <end position="173"/>
    </location>
</feature>
<dbReference type="Pfam" id="PF13439">
    <property type="entry name" value="Glyco_transf_4"/>
    <property type="match status" value="1"/>
</dbReference>
<dbReference type="PANTHER" id="PTHR46401">
    <property type="entry name" value="GLYCOSYLTRANSFERASE WBBK-RELATED"/>
    <property type="match status" value="1"/>
</dbReference>
<dbReference type="RefSeq" id="WP_007486628.1">
    <property type="nucleotide sequence ID" value="NZ_JH724315.1"/>
</dbReference>
<evidence type="ECO:0000259" key="3">
    <source>
        <dbReference type="Pfam" id="PF13439"/>
    </source>
</evidence>
<feature type="domain" description="Glycosyl transferase family 1" evidence="2">
    <location>
        <begin position="197"/>
        <end position="340"/>
    </location>
</feature>
<evidence type="ECO:0000313" key="4">
    <source>
        <dbReference type="EMBL" id="EIY46630.1"/>
    </source>
</evidence>
<accession>I8X6Y4</accession>
<organism evidence="4 5">
    <name type="scientific">Bacteroides nordii CL02T12C05</name>
    <dbReference type="NCBI Taxonomy" id="997884"/>
    <lineage>
        <taxon>Bacteria</taxon>
        <taxon>Pseudomonadati</taxon>
        <taxon>Bacteroidota</taxon>
        <taxon>Bacteroidia</taxon>
        <taxon>Bacteroidales</taxon>
        <taxon>Bacteroidaceae</taxon>
        <taxon>Bacteroides</taxon>
    </lineage>
</organism>
<sequence>MKIININLISFKSAKSIGTFVYIKRILEQISLMNSDDFFFYIYLRRGFDITNLQLPSNSKIIYVPTLHLAIFRILFEQVFFYFYLKKADFFYAPCLSLPLFVNSYKILTIHDMVPFILKNKYGLFRKYFIPWMTKIAAHKADLIVTVSYNSKEDIIRLLGIPPTKIKVIYNFILENEAVVSKVERRVSLESYGLTCPFFLNVSTLQPGKNIERLIRAFKIFYDKTPSYQLCIVGNKGWGYEDIYKIVKELNAERIIVFTGYLDDTILSQLYSACIGVVYVSLYEGFGIPPLEGFYHSKGAICSNNSSLPEVVGDAAVLVDPMDDLSIAIGFSDFLEKREILEANATKRVTVFNPKTITMKFLSLFK</sequence>
<dbReference type="EMBL" id="AGXS01000023">
    <property type="protein sequence ID" value="EIY46630.1"/>
    <property type="molecule type" value="Genomic_DNA"/>
</dbReference>
<dbReference type="STRING" id="997884.HMPREF1068_03398"/>
<dbReference type="SUPFAM" id="SSF53756">
    <property type="entry name" value="UDP-Glycosyltransferase/glycogen phosphorylase"/>
    <property type="match status" value="1"/>
</dbReference>
<evidence type="ECO:0008006" key="6">
    <source>
        <dbReference type="Google" id="ProtNLM"/>
    </source>
</evidence>
<dbReference type="GO" id="GO:0009103">
    <property type="term" value="P:lipopolysaccharide biosynthetic process"/>
    <property type="evidence" value="ECO:0007669"/>
    <property type="project" value="TreeGrafter"/>
</dbReference>
<comment type="caution">
    <text evidence="4">The sequence shown here is derived from an EMBL/GenBank/DDBJ whole genome shotgun (WGS) entry which is preliminary data.</text>
</comment>
<keyword evidence="5" id="KW-1185">Reference proteome</keyword>
<proteinExistence type="predicted"/>
<evidence type="ECO:0000256" key="1">
    <source>
        <dbReference type="ARBA" id="ARBA00022679"/>
    </source>
</evidence>
<dbReference type="PATRIC" id="fig|997884.3.peg.3486"/>
<dbReference type="Proteomes" id="UP000003089">
    <property type="component" value="Unassembled WGS sequence"/>
</dbReference>
<dbReference type="CDD" id="cd03809">
    <property type="entry name" value="GT4_MtfB-like"/>
    <property type="match status" value="1"/>
</dbReference>
<dbReference type="PANTHER" id="PTHR46401:SF2">
    <property type="entry name" value="GLYCOSYLTRANSFERASE WBBK-RELATED"/>
    <property type="match status" value="1"/>
</dbReference>
<dbReference type="eggNOG" id="COG0438">
    <property type="taxonomic scope" value="Bacteria"/>
</dbReference>
<name>I8X6Y4_9BACE</name>
<protein>
    <recommendedName>
        <fullName evidence="6">Glycosyl transferase family 1 domain-containing protein</fullName>
    </recommendedName>
</protein>
<dbReference type="AlphaFoldDB" id="I8X6Y4"/>
<dbReference type="HOGENOM" id="CLU_009583_27_5_10"/>
<dbReference type="Gene3D" id="3.40.50.2000">
    <property type="entry name" value="Glycogen Phosphorylase B"/>
    <property type="match status" value="2"/>
</dbReference>
<dbReference type="Pfam" id="PF00534">
    <property type="entry name" value="Glycos_transf_1"/>
    <property type="match status" value="1"/>
</dbReference>
<evidence type="ECO:0000313" key="5">
    <source>
        <dbReference type="Proteomes" id="UP000003089"/>
    </source>
</evidence>
<gene>
    <name evidence="4" type="ORF">HMPREF1068_03398</name>
</gene>
<dbReference type="InterPro" id="IPR028098">
    <property type="entry name" value="Glyco_trans_4-like_N"/>
</dbReference>
<keyword evidence="1" id="KW-0808">Transferase</keyword>
<dbReference type="GO" id="GO:0016757">
    <property type="term" value="F:glycosyltransferase activity"/>
    <property type="evidence" value="ECO:0007669"/>
    <property type="project" value="InterPro"/>
</dbReference>
<dbReference type="InterPro" id="IPR001296">
    <property type="entry name" value="Glyco_trans_1"/>
</dbReference>
<reference evidence="4 5" key="1">
    <citation type="submission" date="2012-02" db="EMBL/GenBank/DDBJ databases">
        <title>The Genome Sequence of Bacteroides nordii CL02T12C05.</title>
        <authorList>
            <consortium name="The Broad Institute Genome Sequencing Platform"/>
            <person name="Earl A."/>
            <person name="Ward D."/>
            <person name="Feldgarden M."/>
            <person name="Gevers D."/>
            <person name="Zitomersky N.L."/>
            <person name="Coyne M.J."/>
            <person name="Comstock L.E."/>
            <person name="Young S.K."/>
            <person name="Zeng Q."/>
            <person name="Gargeya S."/>
            <person name="Fitzgerald M."/>
            <person name="Haas B."/>
            <person name="Abouelleil A."/>
            <person name="Alvarado L."/>
            <person name="Arachchi H.M."/>
            <person name="Berlin A."/>
            <person name="Chapman S.B."/>
            <person name="Gearin G."/>
            <person name="Goldberg J."/>
            <person name="Griggs A."/>
            <person name="Gujja S."/>
            <person name="Hansen M."/>
            <person name="Heiman D."/>
            <person name="Howarth C."/>
            <person name="Larimer J."/>
            <person name="Lui A."/>
            <person name="MacDonald P.J.P."/>
            <person name="McCowen C."/>
            <person name="Montmayeur A."/>
            <person name="Murphy C."/>
            <person name="Neiman D."/>
            <person name="Pearson M."/>
            <person name="Priest M."/>
            <person name="Roberts A."/>
            <person name="Saif S."/>
            <person name="Shea T."/>
            <person name="Sisk P."/>
            <person name="Stolte C."/>
            <person name="Sykes S."/>
            <person name="Wortman J."/>
            <person name="Nusbaum C."/>
            <person name="Birren B."/>
        </authorList>
    </citation>
    <scope>NUCLEOTIDE SEQUENCE [LARGE SCALE GENOMIC DNA]</scope>
    <source>
        <strain evidence="4 5">CL02T12C05</strain>
    </source>
</reference>